<evidence type="ECO:0000256" key="1">
    <source>
        <dbReference type="SAM" id="MobiDB-lite"/>
    </source>
</evidence>
<accession>A0A165GE10</accession>
<feature type="region of interest" description="Disordered" evidence="1">
    <location>
        <begin position="105"/>
        <end position="131"/>
    </location>
</feature>
<protein>
    <submittedName>
        <fullName evidence="3">Uncharacterized protein</fullName>
    </submittedName>
</protein>
<name>A0A165GE10_EXIGL</name>
<dbReference type="AlphaFoldDB" id="A0A165GE10"/>
<evidence type="ECO:0000313" key="3">
    <source>
        <dbReference type="EMBL" id="KZV90381.1"/>
    </source>
</evidence>
<reference evidence="3 4" key="1">
    <citation type="journal article" date="2016" name="Mol. Biol. Evol.">
        <title>Comparative Genomics of Early-Diverging Mushroom-Forming Fungi Provides Insights into the Origins of Lignocellulose Decay Capabilities.</title>
        <authorList>
            <person name="Nagy L.G."/>
            <person name="Riley R."/>
            <person name="Tritt A."/>
            <person name="Adam C."/>
            <person name="Daum C."/>
            <person name="Floudas D."/>
            <person name="Sun H."/>
            <person name="Yadav J.S."/>
            <person name="Pangilinan J."/>
            <person name="Larsson K.H."/>
            <person name="Matsuura K."/>
            <person name="Barry K."/>
            <person name="Labutti K."/>
            <person name="Kuo R."/>
            <person name="Ohm R.A."/>
            <person name="Bhattacharya S.S."/>
            <person name="Shirouzu T."/>
            <person name="Yoshinaga Y."/>
            <person name="Martin F.M."/>
            <person name="Grigoriev I.V."/>
            <person name="Hibbett D.S."/>
        </authorList>
    </citation>
    <scope>NUCLEOTIDE SEQUENCE [LARGE SCALE GENOMIC DNA]</scope>
    <source>
        <strain evidence="3 4">HHB12029</strain>
    </source>
</reference>
<keyword evidence="2" id="KW-0812">Transmembrane</keyword>
<gene>
    <name evidence="3" type="ORF">EXIGLDRAFT_720381</name>
</gene>
<feature type="transmembrane region" description="Helical" evidence="2">
    <location>
        <begin position="12"/>
        <end position="36"/>
    </location>
</feature>
<sequence>MANTPHSSNRSGIVAVATISALLLTGLVVALGIFLLRRRRRRARAVQSSFIHVPASSDPDSHSTPALSKEPRISRPIPASNRDSNVLDEENARLREAVARLQDRLEDLGHADDPSLPAYDSHSAASHESHC</sequence>
<dbReference type="InParanoid" id="A0A165GE10"/>
<feature type="region of interest" description="Disordered" evidence="1">
    <location>
        <begin position="48"/>
        <end position="90"/>
    </location>
</feature>
<keyword evidence="4" id="KW-1185">Reference proteome</keyword>
<evidence type="ECO:0000256" key="2">
    <source>
        <dbReference type="SAM" id="Phobius"/>
    </source>
</evidence>
<dbReference type="EMBL" id="KV426050">
    <property type="protein sequence ID" value="KZV90381.1"/>
    <property type="molecule type" value="Genomic_DNA"/>
</dbReference>
<keyword evidence="2" id="KW-0472">Membrane</keyword>
<evidence type="ECO:0000313" key="4">
    <source>
        <dbReference type="Proteomes" id="UP000077266"/>
    </source>
</evidence>
<dbReference type="Proteomes" id="UP000077266">
    <property type="component" value="Unassembled WGS sequence"/>
</dbReference>
<keyword evidence="2" id="KW-1133">Transmembrane helix</keyword>
<organism evidence="3 4">
    <name type="scientific">Exidia glandulosa HHB12029</name>
    <dbReference type="NCBI Taxonomy" id="1314781"/>
    <lineage>
        <taxon>Eukaryota</taxon>
        <taxon>Fungi</taxon>
        <taxon>Dikarya</taxon>
        <taxon>Basidiomycota</taxon>
        <taxon>Agaricomycotina</taxon>
        <taxon>Agaricomycetes</taxon>
        <taxon>Auriculariales</taxon>
        <taxon>Exidiaceae</taxon>
        <taxon>Exidia</taxon>
    </lineage>
</organism>
<proteinExistence type="predicted"/>